<dbReference type="InterPro" id="IPR052022">
    <property type="entry name" value="26kDa_periplasmic_antigen"/>
</dbReference>
<reference evidence="1 2" key="1">
    <citation type="submission" date="2019-01" db="EMBL/GenBank/DDBJ databases">
        <title>Lactibacter flavus gen. nov., sp. nov., a novel bacterium of the family Propionibacteriaceae isolated from raw milk and dairy products.</title>
        <authorList>
            <person name="Huptas C."/>
            <person name="Wenning M."/>
            <person name="Breitenwieser F."/>
            <person name="Doll E."/>
            <person name="Von Neubeck M."/>
            <person name="Busse H.-J."/>
            <person name="Scherer S."/>
        </authorList>
    </citation>
    <scope>NUCLEOTIDE SEQUENCE [LARGE SCALE GENOMIC DNA]</scope>
    <source>
        <strain evidence="2">DSM 22130 / JCM 15804 / WR061</strain>
    </source>
</reference>
<protein>
    <submittedName>
        <fullName evidence="1">DUF541 domain-containing protein</fullName>
    </submittedName>
</protein>
<accession>A0A4Q9KP40</accession>
<dbReference type="Gene3D" id="3.30.70.2970">
    <property type="entry name" value="Protein of unknown function (DUF541), domain 2"/>
    <property type="match status" value="1"/>
</dbReference>
<dbReference type="OrthoDB" id="3724496at2"/>
<dbReference type="EMBL" id="SDMR01000001">
    <property type="protein sequence ID" value="TBT96348.1"/>
    <property type="molecule type" value="Genomic_DNA"/>
</dbReference>
<dbReference type="PANTHER" id="PTHR34387:SF1">
    <property type="entry name" value="PERIPLASMIC IMMUNOGENIC PROTEIN"/>
    <property type="match status" value="1"/>
</dbReference>
<dbReference type="Proteomes" id="UP000291933">
    <property type="component" value="Unassembled WGS sequence"/>
</dbReference>
<proteinExistence type="predicted"/>
<sequence>MQISVSGEQHVRVAPERAELYLTVSQENTDRAKVIADVTAAANQIGDELDGFKTAGVVERFSVQPLRTYSWKRGKTSVERVTASVEVNVRFTDFEALGRYTSDLAGRTGVRLGYVSWQLTDATADRLSDECIEGAVKRARQRAEAMAKAAGVGAIEITEVADPGLLGTPEARMDFGGDTRVYAMAASMKGGAEPESVKVVPEEIEIGAQLQLRFRSVES</sequence>
<evidence type="ECO:0000313" key="1">
    <source>
        <dbReference type="EMBL" id="TBT96348.1"/>
    </source>
</evidence>
<gene>
    <name evidence="1" type="ORF">ET996_01430</name>
</gene>
<dbReference type="PANTHER" id="PTHR34387">
    <property type="entry name" value="SLR1258 PROTEIN"/>
    <property type="match status" value="1"/>
</dbReference>
<dbReference type="GO" id="GO:0006974">
    <property type="term" value="P:DNA damage response"/>
    <property type="evidence" value="ECO:0007669"/>
    <property type="project" value="TreeGrafter"/>
</dbReference>
<comment type="caution">
    <text evidence="1">The sequence shown here is derived from an EMBL/GenBank/DDBJ whole genome shotgun (WGS) entry which is preliminary data.</text>
</comment>
<keyword evidence="2" id="KW-1185">Reference proteome</keyword>
<evidence type="ECO:0000313" key="2">
    <source>
        <dbReference type="Proteomes" id="UP000291933"/>
    </source>
</evidence>
<name>A0A4Q9KP40_PROTD</name>
<dbReference type="AlphaFoldDB" id="A0A4Q9KP40"/>
<dbReference type="RefSeq" id="WP_131170760.1">
    <property type="nucleotide sequence ID" value="NZ_FXTL01000001.1"/>
</dbReference>
<dbReference type="Gene3D" id="3.30.110.170">
    <property type="entry name" value="Protein of unknown function (DUF541), domain 1"/>
    <property type="match status" value="1"/>
</dbReference>
<organism evidence="1 2">
    <name type="scientific">Propioniciclava tarda</name>
    <dbReference type="NCBI Taxonomy" id="433330"/>
    <lineage>
        <taxon>Bacteria</taxon>
        <taxon>Bacillati</taxon>
        <taxon>Actinomycetota</taxon>
        <taxon>Actinomycetes</taxon>
        <taxon>Propionibacteriales</taxon>
        <taxon>Propionibacteriaceae</taxon>
        <taxon>Propioniciclava</taxon>
    </lineage>
</organism>
<dbReference type="Pfam" id="PF04402">
    <property type="entry name" value="SIMPL"/>
    <property type="match status" value="1"/>
</dbReference>
<dbReference type="InterPro" id="IPR007497">
    <property type="entry name" value="SIMPL/DUF541"/>
</dbReference>